<dbReference type="AlphaFoldDB" id="A0A812WE25"/>
<dbReference type="Gene3D" id="2.60.40.2250">
    <property type="match status" value="1"/>
</dbReference>
<dbReference type="Gene3D" id="3.10.620.30">
    <property type="match status" value="1"/>
</dbReference>
<accession>A0A812WE25</accession>
<feature type="signal peptide" evidence="1">
    <location>
        <begin position="1"/>
        <end position="25"/>
    </location>
</feature>
<keyword evidence="4" id="KW-1185">Reference proteome</keyword>
<reference evidence="3" key="1">
    <citation type="submission" date="2021-02" db="EMBL/GenBank/DDBJ databases">
        <authorList>
            <person name="Dougan E. K."/>
            <person name="Rhodes N."/>
            <person name="Thang M."/>
            <person name="Chan C."/>
        </authorList>
    </citation>
    <scope>NUCLEOTIDE SEQUENCE</scope>
</reference>
<proteinExistence type="predicted"/>
<feature type="domain" description="Transglutaminase-like" evidence="2">
    <location>
        <begin position="431"/>
        <end position="491"/>
    </location>
</feature>
<dbReference type="SMART" id="SM00460">
    <property type="entry name" value="TGc"/>
    <property type="match status" value="1"/>
</dbReference>
<name>A0A812WE25_SYMPI</name>
<dbReference type="EMBL" id="CAJNIZ010043975">
    <property type="protein sequence ID" value="CAE7674308.1"/>
    <property type="molecule type" value="Genomic_DNA"/>
</dbReference>
<organism evidence="3 4">
    <name type="scientific">Symbiodinium pilosum</name>
    <name type="common">Dinoflagellate</name>
    <dbReference type="NCBI Taxonomy" id="2952"/>
    <lineage>
        <taxon>Eukaryota</taxon>
        <taxon>Sar</taxon>
        <taxon>Alveolata</taxon>
        <taxon>Dinophyceae</taxon>
        <taxon>Suessiales</taxon>
        <taxon>Symbiodiniaceae</taxon>
        <taxon>Symbiodinium</taxon>
    </lineage>
</organism>
<dbReference type="Pfam" id="PF01841">
    <property type="entry name" value="Transglut_core"/>
    <property type="match status" value="1"/>
</dbReference>
<dbReference type="OrthoDB" id="6129702at2759"/>
<evidence type="ECO:0000256" key="1">
    <source>
        <dbReference type="SAM" id="SignalP"/>
    </source>
</evidence>
<keyword evidence="1" id="KW-0732">Signal</keyword>
<dbReference type="SUPFAM" id="SSF54001">
    <property type="entry name" value="Cysteine proteinases"/>
    <property type="match status" value="1"/>
</dbReference>
<dbReference type="PANTHER" id="PTHR33490:SF12">
    <property type="entry name" value="BLL5557 PROTEIN"/>
    <property type="match status" value="1"/>
</dbReference>
<evidence type="ECO:0000313" key="4">
    <source>
        <dbReference type="Proteomes" id="UP000649617"/>
    </source>
</evidence>
<evidence type="ECO:0000259" key="2">
    <source>
        <dbReference type="SMART" id="SM00460"/>
    </source>
</evidence>
<evidence type="ECO:0000313" key="3">
    <source>
        <dbReference type="EMBL" id="CAE7674308.1"/>
    </source>
</evidence>
<dbReference type="InterPro" id="IPR038765">
    <property type="entry name" value="Papain-like_cys_pep_sf"/>
</dbReference>
<dbReference type="InterPro" id="IPR002931">
    <property type="entry name" value="Transglutaminase-like"/>
</dbReference>
<dbReference type="Proteomes" id="UP000649617">
    <property type="component" value="Unassembled WGS sequence"/>
</dbReference>
<dbReference type="PANTHER" id="PTHR33490">
    <property type="entry name" value="BLR5614 PROTEIN-RELATED"/>
    <property type="match status" value="1"/>
</dbReference>
<sequence>MRLSTHRSATLSFVAAMLPLCGIVASPAPAAVYSQVAQVSGSGLGDNGAGDGTTRTAQASTADKLFAGSARARSAAGFVSGYVLAFADSRAFPSGGFVSAKASAYLQINDVVISRTDPNLPDTVETTFQISFDDNTDLDRLTTINGGLGNSDDFDLDGAQDGLLDVTKTVPVDTPLSIFLTAGIGATLQSMPGQIEASFTASLGGSPVFLLPDGYVANSVDGQIEDSWYVGPVGSVVPEPTTLTGLLAVLLPALLCRRGFCRGDLSVSPCPLMWLETSCSLSLNAPVATPFVLMLRPRSGAQQWVASEQYVLTPSVPAVEFTDQFGNLCQRLVAPSGSFLIHTGAVIEAADAADLAPGAPFVEVQQLPDAALPFLLPSRYCESDRFSQMAASITAGYTAGYDQCSAIVDYIRGSLRYVPGAGQQIISAAEVNGRTQAVCRDMAHLGIALCRALSIPARMVVGYLESLQPMDLHAWFEAYVGGRWYTFDPTQDALHGGRVSIAYGRDAADVAVYTQFGEPVDLVSMTVRVTRLSGPPT</sequence>
<gene>
    <name evidence="3" type="ORF">SPIL2461_LOCUS18662</name>
</gene>
<feature type="chain" id="PRO_5032325729" description="Transglutaminase-like domain-containing protein" evidence="1">
    <location>
        <begin position="26"/>
        <end position="537"/>
    </location>
</feature>
<comment type="caution">
    <text evidence="3">The sequence shown here is derived from an EMBL/GenBank/DDBJ whole genome shotgun (WGS) entry which is preliminary data.</text>
</comment>
<protein>
    <recommendedName>
        <fullName evidence="2">Transglutaminase-like domain-containing protein</fullName>
    </recommendedName>
</protein>